<feature type="region of interest" description="Disordered" evidence="12">
    <location>
        <begin position="522"/>
        <end position="549"/>
    </location>
</feature>
<keyword evidence="14" id="KW-1185">Reference proteome</keyword>
<evidence type="ECO:0000256" key="2">
    <source>
        <dbReference type="ARBA" id="ARBA00004496"/>
    </source>
</evidence>
<comment type="similarity">
    <text evidence="3">Belongs to the PARI family.</text>
</comment>
<keyword evidence="5" id="KW-0963">Cytoplasm</keyword>
<dbReference type="GO" id="GO:0000785">
    <property type="term" value="C:chromatin"/>
    <property type="evidence" value="ECO:0007669"/>
    <property type="project" value="TreeGrafter"/>
</dbReference>
<dbReference type="GO" id="GO:0003677">
    <property type="term" value="F:DNA binding"/>
    <property type="evidence" value="ECO:0007669"/>
    <property type="project" value="UniProtKB-KW"/>
</dbReference>
<evidence type="ECO:0000256" key="4">
    <source>
        <dbReference type="ARBA" id="ARBA00014320"/>
    </source>
</evidence>
<proteinExistence type="inferred from homology"/>
<organism evidence="13 14">
    <name type="scientific">Nothoprocta pentlandii</name>
    <dbReference type="NCBI Taxonomy" id="2585814"/>
    <lineage>
        <taxon>Eukaryota</taxon>
        <taxon>Metazoa</taxon>
        <taxon>Chordata</taxon>
        <taxon>Craniata</taxon>
        <taxon>Vertebrata</taxon>
        <taxon>Euteleostomi</taxon>
        <taxon>Archelosauria</taxon>
        <taxon>Archosauria</taxon>
        <taxon>Dinosauria</taxon>
        <taxon>Saurischia</taxon>
        <taxon>Theropoda</taxon>
        <taxon>Coelurosauria</taxon>
        <taxon>Aves</taxon>
        <taxon>Palaeognathae</taxon>
        <taxon>Tinamiformes</taxon>
        <taxon>Tinamidae</taxon>
        <taxon>Nothoprocta</taxon>
    </lineage>
</organism>
<evidence type="ECO:0000256" key="10">
    <source>
        <dbReference type="ARBA" id="ARBA00031632"/>
    </source>
</evidence>
<dbReference type="GO" id="GO:0006281">
    <property type="term" value="P:DNA repair"/>
    <property type="evidence" value="ECO:0007669"/>
    <property type="project" value="UniProtKB-KW"/>
</dbReference>
<dbReference type="PANTHER" id="PTHR32121:SF0">
    <property type="entry name" value="PCNA-INTERACTING PARTNER"/>
    <property type="match status" value="1"/>
</dbReference>
<evidence type="ECO:0000256" key="9">
    <source>
        <dbReference type="ARBA" id="ARBA00023242"/>
    </source>
</evidence>
<dbReference type="FunFam" id="1.10.486.10:FF:000004">
    <property type="entry name" value="PCNA-interacting partner isoform X3"/>
    <property type="match status" value="1"/>
</dbReference>
<evidence type="ECO:0000256" key="1">
    <source>
        <dbReference type="ARBA" id="ARBA00004123"/>
    </source>
</evidence>
<dbReference type="Proteomes" id="UP000538817">
    <property type="component" value="Unassembled WGS sequence"/>
</dbReference>
<feature type="non-terminal residue" evidence="13">
    <location>
        <position position="1"/>
    </location>
</feature>
<sequence length="574" mass="64492">MIVLQQKVLNLIKCFRRQWPLFSNSERTTVCGADCMLMVLQLSMAEVNKQHHGDFTVSLSDVLETWKYLLHDKLGLSGDIEEPENYADQKKAYDTFLASSNMLDLIDIYQKCYELALVSEDESITPVQMLEFISGVMNVPENNDSVVSPASTPVNRQDQENVKLAHLAKKFVYSYLSLLVNSKNDLALAHVLNVPDRGLGREAFTNLKRASQERKMSIFLIATSFIRTVELGGKSYAASLFDPLKSHEKGLKNFIHFIDKLDEIVGEVLDPRIAGGQILSTVKMHLIKGRSNGDPFCQAVEEVVENWDLKIKNIIESQHDVLTASTTGVSPARNPSFKFFKSQVWKAGCMLFTSGLHTFNVVSFIWCHFYDKTLMSILTFLPLPNLGKFELHCNFTVHGYSSKKKGSTKQKIPVCLSHMKQPSIKSQFACTYKDASNERKGQHFFSSSMHPAPKQLLKDESLTEGMNSCNDIPALGTISENVHRKRSETEMGKLSCQPRSKNSKNEQMDLNNGKIICDKESDLSLPKNAKRPKVSNNPQKKFDNKIGGVGKGSKTAIKNKLIPGQAKLTHFFRL</sequence>
<evidence type="ECO:0000313" key="13">
    <source>
        <dbReference type="EMBL" id="NWX90067.1"/>
    </source>
</evidence>
<reference evidence="13 14" key="1">
    <citation type="submission" date="2019-09" db="EMBL/GenBank/DDBJ databases">
        <title>Bird 10,000 Genomes (B10K) Project - Family phase.</title>
        <authorList>
            <person name="Zhang G."/>
        </authorList>
    </citation>
    <scope>NUCLEOTIDE SEQUENCE [LARGE SCALE GENOMIC DNA]</scope>
    <source>
        <strain evidence="13">B10K-MSB-04</strain>
    </source>
</reference>
<keyword evidence="7" id="KW-0238">DNA-binding</keyword>
<dbReference type="EMBL" id="VZSG01000594">
    <property type="protein sequence ID" value="NWX90067.1"/>
    <property type="molecule type" value="Genomic_DNA"/>
</dbReference>
<dbReference type="Gene3D" id="1.10.486.10">
    <property type="entry name" value="PCRA, domain 4"/>
    <property type="match status" value="1"/>
</dbReference>
<keyword evidence="8" id="KW-0234">DNA repair</keyword>
<evidence type="ECO:0000256" key="12">
    <source>
        <dbReference type="SAM" id="MobiDB-lite"/>
    </source>
</evidence>
<protein>
    <recommendedName>
        <fullName evidence="4">PCNA-interacting partner</fullName>
    </recommendedName>
    <alternativeName>
        <fullName evidence="10">PARP-1 binding protein</fullName>
    </alternativeName>
    <alternativeName>
        <fullName evidence="11">PARP1-binding protein</fullName>
    </alternativeName>
</protein>
<gene>
    <name evidence="13" type="primary">Parpbp</name>
    <name evidence="13" type="ORF">NOTPEN_R10880</name>
</gene>
<comment type="subcellular location">
    <subcellularLocation>
        <location evidence="2">Cytoplasm</location>
    </subcellularLocation>
    <subcellularLocation>
        <location evidence="1">Nucleus</location>
    </subcellularLocation>
</comment>
<keyword evidence="9" id="KW-0539">Nucleus</keyword>
<evidence type="ECO:0000256" key="11">
    <source>
        <dbReference type="ARBA" id="ARBA00032731"/>
    </source>
</evidence>
<dbReference type="AlphaFoldDB" id="A0A7K7A2M3"/>
<dbReference type="GO" id="GO:2000042">
    <property type="term" value="P:negative regulation of double-strand break repair via homologous recombination"/>
    <property type="evidence" value="ECO:0007669"/>
    <property type="project" value="InterPro"/>
</dbReference>
<evidence type="ECO:0000256" key="8">
    <source>
        <dbReference type="ARBA" id="ARBA00023204"/>
    </source>
</evidence>
<name>A0A7K7A2M3_9AVES</name>
<evidence type="ECO:0000313" key="14">
    <source>
        <dbReference type="Proteomes" id="UP000538817"/>
    </source>
</evidence>
<dbReference type="GO" id="GO:0005737">
    <property type="term" value="C:cytoplasm"/>
    <property type="evidence" value="ECO:0007669"/>
    <property type="project" value="UniProtKB-SubCell"/>
</dbReference>
<dbReference type="InterPro" id="IPR027417">
    <property type="entry name" value="P-loop_NTPase"/>
</dbReference>
<evidence type="ECO:0000256" key="7">
    <source>
        <dbReference type="ARBA" id="ARBA00023125"/>
    </source>
</evidence>
<evidence type="ECO:0000256" key="6">
    <source>
        <dbReference type="ARBA" id="ARBA00022763"/>
    </source>
</evidence>
<dbReference type="InterPro" id="IPR038932">
    <property type="entry name" value="PARPBP"/>
</dbReference>
<keyword evidence="6" id="KW-0227">DNA damage</keyword>
<accession>A0A7K7A2M3</accession>
<comment type="caution">
    <text evidence="13">The sequence shown here is derived from an EMBL/GenBank/DDBJ whole genome shotgun (WGS) entry which is preliminary data.</text>
</comment>
<dbReference type="SUPFAM" id="SSF52540">
    <property type="entry name" value="P-loop containing nucleoside triphosphate hydrolases"/>
    <property type="match status" value="1"/>
</dbReference>
<evidence type="ECO:0000256" key="3">
    <source>
        <dbReference type="ARBA" id="ARBA00009135"/>
    </source>
</evidence>
<feature type="non-terminal residue" evidence="13">
    <location>
        <position position="574"/>
    </location>
</feature>
<dbReference type="PANTHER" id="PTHR32121">
    <property type="entry name" value="PCNA-INTERACTING PARTNER"/>
    <property type="match status" value="1"/>
</dbReference>
<dbReference type="GO" id="GO:0005634">
    <property type="term" value="C:nucleus"/>
    <property type="evidence" value="ECO:0007669"/>
    <property type="project" value="UniProtKB-SubCell"/>
</dbReference>
<evidence type="ECO:0000256" key="5">
    <source>
        <dbReference type="ARBA" id="ARBA00022490"/>
    </source>
</evidence>